<dbReference type="Pfam" id="PF16507">
    <property type="entry name" value="HEAT_PSME4_mid"/>
    <property type="match status" value="1"/>
</dbReference>
<dbReference type="PANTHER" id="PTHR32170">
    <property type="entry name" value="PROTEASOME ACTIVATOR COMPLEX SUBUNIT 4"/>
    <property type="match status" value="1"/>
</dbReference>
<gene>
    <name evidence="3" type="ORF">QBZ16_005221</name>
</gene>
<comment type="caution">
    <text evidence="3">The sequence shown here is derived from an EMBL/GenBank/DDBJ whole genome shotgun (WGS) entry which is preliminary data.</text>
</comment>
<feature type="compositionally biased region" description="Gly residues" evidence="1">
    <location>
        <begin position="477"/>
        <end position="489"/>
    </location>
</feature>
<proteinExistence type="predicted"/>
<dbReference type="GO" id="GO:0005829">
    <property type="term" value="C:cytosol"/>
    <property type="evidence" value="ECO:0007669"/>
    <property type="project" value="TreeGrafter"/>
</dbReference>
<dbReference type="InterPro" id="IPR032430">
    <property type="entry name" value="Blm10_mid"/>
</dbReference>
<feature type="compositionally biased region" description="Low complexity" evidence="1">
    <location>
        <begin position="511"/>
        <end position="528"/>
    </location>
</feature>
<name>A0AAD9IG32_PROWI</name>
<feature type="region of interest" description="Disordered" evidence="1">
    <location>
        <begin position="420"/>
        <end position="603"/>
    </location>
</feature>
<dbReference type="InterPro" id="IPR035309">
    <property type="entry name" value="PSME4"/>
</dbReference>
<accession>A0AAD9IG32</accession>
<evidence type="ECO:0000313" key="3">
    <source>
        <dbReference type="EMBL" id="KAK2076993.1"/>
    </source>
</evidence>
<dbReference type="AlphaFoldDB" id="A0AAD9IG32"/>
<protein>
    <recommendedName>
        <fullName evidence="2">Proteasome activator Blm10 middle HEAT repeats region domain-containing protein</fullName>
    </recommendedName>
</protein>
<evidence type="ECO:0000259" key="2">
    <source>
        <dbReference type="Pfam" id="PF16507"/>
    </source>
</evidence>
<feature type="compositionally biased region" description="Low complexity" evidence="1">
    <location>
        <begin position="580"/>
        <end position="590"/>
    </location>
</feature>
<organism evidence="3 4">
    <name type="scientific">Prototheca wickerhamii</name>
    <dbReference type="NCBI Taxonomy" id="3111"/>
    <lineage>
        <taxon>Eukaryota</taxon>
        <taxon>Viridiplantae</taxon>
        <taxon>Chlorophyta</taxon>
        <taxon>core chlorophytes</taxon>
        <taxon>Trebouxiophyceae</taxon>
        <taxon>Chlorellales</taxon>
        <taxon>Chlorellaceae</taxon>
        <taxon>Prototheca</taxon>
    </lineage>
</organism>
<reference evidence="3" key="1">
    <citation type="submission" date="2021-01" db="EMBL/GenBank/DDBJ databases">
        <authorList>
            <person name="Eckstrom K.M.E."/>
        </authorList>
    </citation>
    <scope>NUCLEOTIDE SEQUENCE</scope>
    <source>
        <strain evidence="3">UVCC 0001</strain>
    </source>
</reference>
<dbReference type="GO" id="GO:0070628">
    <property type="term" value="F:proteasome binding"/>
    <property type="evidence" value="ECO:0007669"/>
    <property type="project" value="InterPro"/>
</dbReference>
<feature type="compositionally biased region" description="Basic and acidic residues" evidence="1">
    <location>
        <begin position="530"/>
        <end position="550"/>
    </location>
</feature>
<dbReference type="GO" id="GO:0016504">
    <property type="term" value="F:peptidase activator activity"/>
    <property type="evidence" value="ECO:0007669"/>
    <property type="project" value="InterPro"/>
</dbReference>
<dbReference type="GO" id="GO:0010499">
    <property type="term" value="P:proteasomal ubiquitin-independent protein catabolic process"/>
    <property type="evidence" value="ECO:0007669"/>
    <property type="project" value="TreeGrafter"/>
</dbReference>
<dbReference type="GO" id="GO:0005634">
    <property type="term" value="C:nucleus"/>
    <property type="evidence" value="ECO:0007669"/>
    <property type="project" value="TreeGrafter"/>
</dbReference>
<evidence type="ECO:0000256" key="1">
    <source>
        <dbReference type="SAM" id="MobiDB-lite"/>
    </source>
</evidence>
<dbReference type="PANTHER" id="PTHR32170:SF3">
    <property type="entry name" value="PROTEASOME ACTIVATOR COMPLEX SUBUNIT 4"/>
    <property type="match status" value="1"/>
</dbReference>
<evidence type="ECO:0000313" key="4">
    <source>
        <dbReference type="Proteomes" id="UP001255856"/>
    </source>
</evidence>
<feature type="compositionally biased region" description="Basic and acidic residues" evidence="1">
    <location>
        <begin position="560"/>
        <end position="579"/>
    </location>
</feature>
<dbReference type="EMBL" id="JASFZW010000008">
    <property type="protein sequence ID" value="KAK2076993.1"/>
    <property type="molecule type" value="Genomic_DNA"/>
</dbReference>
<feature type="compositionally biased region" description="Gly residues" evidence="1">
    <location>
        <begin position="458"/>
        <end position="467"/>
    </location>
</feature>
<keyword evidence="4" id="KW-1185">Reference proteome</keyword>
<feature type="domain" description="Proteasome activator Blm10 middle HEAT repeats region" evidence="2">
    <location>
        <begin position="370"/>
        <end position="415"/>
    </location>
</feature>
<dbReference type="Proteomes" id="UP001255856">
    <property type="component" value="Unassembled WGS sequence"/>
</dbReference>
<sequence>MSKSIYNHWLPEPLAEQVATEEPRRYAALVASLKEQWERDRRRLPLPEAVRATQGFLAPCRTFYHARADLPPASLLDLVRTQLSIVLLGEGDLMVQTRWALQAQQLLRTHRSKLRGLRVAWRPWLLTLRRAVLRDAARDYEGSALSEARRQTLARLAHRLRRHWPRGAAAEIWAALRPALLDAQRPAAYEALGWLVMLLPTTALRAGDGDWGAWAREWARLWGEQAHCAYWDALWGALFARLAAHDAFGLVDWRALAPALLSRYAWAFRVPVGASFADPPLSFDSPRHCQVLFANELQNRAECAAHAAVYMIGHVAGGDGVSEEQARSGGLNGVDGSFQKKSPPQDPAASPYGDLLKPAQTDDDPALALLERLVAVLEQYYHPSNGGRWTPGLAHFLRALTGAFAGRVLSESRQRRRAALREAAVGGARGPRRAAAPARRRRGRERGGRAGGGRRGHGGGGRGGGRAVRGRGRGRRGLGVGQQRGGGGAADAARRPAPRAAVRARHRARRGAAPAPGREGPVWQGPRAAARRDARAGPAGRDRAGADARGRARALLRGAGDGREHARPGRRDPEPDALRAAHAAGGPAPARRGRRRRAPPPRAAAGAALAAALVATLPAIDANDPSKSLAAFRFYAVALSSLAGLPVSGCWACVFCV</sequence>
<feature type="region of interest" description="Disordered" evidence="1">
    <location>
        <begin position="323"/>
        <end position="358"/>
    </location>
</feature>